<proteinExistence type="predicted"/>
<evidence type="ECO:0000259" key="7">
    <source>
        <dbReference type="PROSITE" id="PS51849"/>
    </source>
</evidence>
<dbReference type="OrthoDB" id="9800626at2"/>
<evidence type="ECO:0000256" key="5">
    <source>
        <dbReference type="ARBA" id="ARBA00023136"/>
    </source>
</evidence>
<dbReference type="Pfam" id="PF23750">
    <property type="entry name" value="RsgI_M"/>
    <property type="match status" value="1"/>
</dbReference>
<dbReference type="AlphaFoldDB" id="A0A2N3LQE7"/>
<feature type="region of interest" description="Disordered" evidence="6">
    <location>
        <begin position="322"/>
        <end position="347"/>
    </location>
</feature>
<evidence type="ECO:0000313" key="8">
    <source>
        <dbReference type="EMBL" id="PKR86851.1"/>
    </source>
</evidence>
<comment type="subcellular location">
    <subcellularLocation>
        <location evidence="1">Cell membrane</location>
        <topology evidence="1">Single-pass membrane protein</topology>
    </subcellularLocation>
</comment>
<dbReference type="EMBL" id="PIQO01000001">
    <property type="protein sequence ID" value="PKR86851.1"/>
    <property type="molecule type" value="Genomic_DNA"/>
</dbReference>
<feature type="region of interest" description="Disordered" evidence="6">
    <location>
        <begin position="361"/>
        <end position="384"/>
    </location>
</feature>
<sequence length="384" mass="44225">MRKGVILEIKKRYLVMLTAEGEFVKGAKPHDNLQIGEEIVFNPYVKKLHFPLVPVPAKIGGLALVSALIICALVFNVSNQNKAYAYVSIDANPSVELVLNKNLQVIRAKALNQDGQKVLSKVNVADNQDFEYIAKQVLSKSKSLGYLDKNANVIIASVIKDQHKQKNKRLEEKVQKLAPIAKIFNANVKVVNATIDEREDALKSGVSTGTYVVKKEQTKLEKRTKKEQTKLEKRIKTEQAKQEQTKNMGNNQTNKANKKAEKSHSEPHKVLPKKNEPIKKNTNYRHVKPEKNIGQQKKNEKRLEHEMKTLEKEEKRSIPWAHHRNKTNPSNNGKWNQNHMSNHQDHHIKDRNNLEKNLHKKIEQNKNHYVNHKENKQEHKWKGK</sequence>
<keyword evidence="4" id="KW-1133">Transmembrane helix</keyword>
<feature type="compositionally biased region" description="Polar residues" evidence="6">
    <location>
        <begin position="245"/>
        <end position="255"/>
    </location>
</feature>
<evidence type="ECO:0000256" key="3">
    <source>
        <dbReference type="ARBA" id="ARBA00022692"/>
    </source>
</evidence>
<evidence type="ECO:0000256" key="6">
    <source>
        <dbReference type="SAM" id="MobiDB-lite"/>
    </source>
</evidence>
<dbReference type="GO" id="GO:0005886">
    <property type="term" value="C:plasma membrane"/>
    <property type="evidence" value="ECO:0007669"/>
    <property type="project" value="UniProtKB-SubCell"/>
</dbReference>
<feature type="compositionally biased region" description="Polar residues" evidence="6">
    <location>
        <begin position="327"/>
        <end position="341"/>
    </location>
</feature>
<evidence type="ECO:0000256" key="4">
    <source>
        <dbReference type="ARBA" id="ARBA00022989"/>
    </source>
</evidence>
<feature type="domain" description="RsgI N-terminal anti-sigma" evidence="7">
    <location>
        <begin position="2"/>
        <end position="50"/>
    </location>
</feature>
<feature type="region of interest" description="Disordered" evidence="6">
    <location>
        <begin position="218"/>
        <end position="302"/>
    </location>
</feature>
<name>A0A2N3LQE7_9BACI</name>
<feature type="compositionally biased region" description="Basic and acidic residues" evidence="6">
    <location>
        <begin position="287"/>
        <end position="302"/>
    </location>
</feature>
<keyword evidence="9" id="KW-1185">Reference proteome</keyword>
<dbReference type="InterPro" id="IPR024449">
    <property type="entry name" value="Anti-sigma_RsgI_N"/>
</dbReference>
<gene>
    <name evidence="8" type="ORF">CWO92_02015</name>
</gene>
<organism evidence="8 9">
    <name type="scientific">Heyndrickxia camelliae</name>
    <dbReference type="NCBI Taxonomy" id="1707093"/>
    <lineage>
        <taxon>Bacteria</taxon>
        <taxon>Bacillati</taxon>
        <taxon>Bacillota</taxon>
        <taxon>Bacilli</taxon>
        <taxon>Bacillales</taxon>
        <taxon>Bacillaceae</taxon>
        <taxon>Heyndrickxia</taxon>
    </lineage>
</organism>
<feature type="compositionally biased region" description="Basic and acidic residues" evidence="6">
    <location>
        <begin position="258"/>
        <end position="279"/>
    </location>
</feature>
<evidence type="ECO:0000313" key="9">
    <source>
        <dbReference type="Proteomes" id="UP000233440"/>
    </source>
</evidence>
<keyword evidence="5" id="KW-0472">Membrane</keyword>
<feature type="compositionally biased region" description="Basic and acidic residues" evidence="6">
    <location>
        <begin position="218"/>
        <end position="244"/>
    </location>
</feature>
<keyword evidence="2" id="KW-1003">Cell membrane</keyword>
<dbReference type="PROSITE" id="PS51849">
    <property type="entry name" value="RSGI_N"/>
    <property type="match status" value="1"/>
</dbReference>
<dbReference type="InterPro" id="IPR055431">
    <property type="entry name" value="RsgI_M"/>
</dbReference>
<reference evidence="8 9" key="1">
    <citation type="submission" date="2017-11" db="EMBL/GenBank/DDBJ databases">
        <title>Bacillus camelliae sp. nov., isolated from pu'er tea.</title>
        <authorList>
            <person name="Niu L."/>
        </authorList>
    </citation>
    <scope>NUCLEOTIDE SEQUENCE [LARGE SCALE GENOMIC DNA]</scope>
    <source>
        <strain evidence="8 9">7578-1</strain>
    </source>
</reference>
<dbReference type="Proteomes" id="UP000233440">
    <property type="component" value="Unassembled WGS sequence"/>
</dbReference>
<evidence type="ECO:0000256" key="2">
    <source>
        <dbReference type="ARBA" id="ARBA00022475"/>
    </source>
</evidence>
<evidence type="ECO:0000256" key="1">
    <source>
        <dbReference type="ARBA" id="ARBA00004162"/>
    </source>
</evidence>
<protein>
    <recommendedName>
        <fullName evidence="7">RsgI N-terminal anti-sigma domain-containing protein</fullName>
    </recommendedName>
</protein>
<keyword evidence="3" id="KW-0812">Transmembrane</keyword>
<dbReference type="Pfam" id="PF12791">
    <property type="entry name" value="RsgI_N"/>
    <property type="match status" value="1"/>
</dbReference>
<comment type="caution">
    <text evidence="8">The sequence shown here is derived from an EMBL/GenBank/DDBJ whole genome shotgun (WGS) entry which is preliminary data.</text>
</comment>
<dbReference type="RefSeq" id="WP_101352501.1">
    <property type="nucleotide sequence ID" value="NZ_PIQO01000001.1"/>
</dbReference>
<accession>A0A2N3LQE7</accession>